<organism evidence="6 7">
    <name type="scientific">Microbacterium lushaniae</name>
    <dbReference type="NCBI Taxonomy" id="2614639"/>
    <lineage>
        <taxon>Bacteria</taxon>
        <taxon>Bacillati</taxon>
        <taxon>Actinomycetota</taxon>
        <taxon>Actinomycetes</taxon>
        <taxon>Micrococcales</taxon>
        <taxon>Microbacteriaceae</taxon>
        <taxon>Microbacterium</taxon>
    </lineage>
</organism>
<keyword evidence="2" id="KW-0863">Zinc-finger</keyword>
<keyword evidence="3" id="KW-0862">Zinc</keyword>
<dbReference type="RefSeq" id="WP_150924877.1">
    <property type="nucleotide sequence ID" value="NZ_CP044232.1"/>
</dbReference>
<protein>
    <submittedName>
        <fullName evidence="6">TraR/DksA family transcriptional regulator</fullName>
    </submittedName>
</protein>
<evidence type="ECO:0000256" key="3">
    <source>
        <dbReference type="ARBA" id="ARBA00022833"/>
    </source>
</evidence>
<feature type="domain" description="Zinc finger DksA/TraR C4-type" evidence="5">
    <location>
        <begin position="74"/>
        <end position="108"/>
    </location>
</feature>
<dbReference type="EMBL" id="CP044232">
    <property type="protein sequence ID" value="QEW03426.1"/>
    <property type="molecule type" value="Genomic_DNA"/>
</dbReference>
<name>A0A5J6L4X4_9MICO</name>
<gene>
    <name evidence="6" type="ORF">F6J85_10145</name>
</gene>
<accession>A0A5J6L4X4</accession>
<dbReference type="SUPFAM" id="SSF57716">
    <property type="entry name" value="Glucocorticoid receptor-like (DNA-binding domain)"/>
    <property type="match status" value="1"/>
</dbReference>
<sequence>MRTEDATSALPDADLDLTAIRRTLESQLAEREEKIRELAPHAAPHIDPAAWASLAGARRAVEQITGALERLAAGTYGRCIRCDGAILPARLEVLPSAATCIDCQNRAENA</sequence>
<dbReference type="PANTHER" id="PTHR33823:SF4">
    <property type="entry name" value="GENERAL STRESS PROTEIN 16O"/>
    <property type="match status" value="1"/>
</dbReference>
<evidence type="ECO:0000313" key="7">
    <source>
        <dbReference type="Proteomes" id="UP000325516"/>
    </source>
</evidence>
<dbReference type="Proteomes" id="UP000325516">
    <property type="component" value="Chromosome"/>
</dbReference>
<keyword evidence="7" id="KW-1185">Reference proteome</keyword>
<feature type="zinc finger region" description="dksA C4-type" evidence="4">
    <location>
        <begin position="79"/>
        <end position="103"/>
    </location>
</feature>
<dbReference type="InterPro" id="IPR000962">
    <property type="entry name" value="Znf_DskA_TraR"/>
</dbReference>
<dbReference type="GO" id="GO:0008270">
    <property type="term" value="F:zinc ion binding"/>
    <property type="evidence" value="ECO:0007669"/>
    <property type="project" value="UniProtKB-KW"/>
</dbReference>
<proteinExistence type="predicted"/>
<dbReference type="PANTHER" id="PTHR33823">
    <property type="entry name" value="RNA POLYMERASE-BINDING TRANSCRIPTION FACTOR DKSA-RELATED"/>
    <property type="match status" value="1"/>
</dbReference>
<evidence type="ECO:0000259" key="5">
    <source>
        <dbReference type="Pfam" id="PF01258"/>
    </source>
</evidence>
<dbReference type="PROSITE" id="PS51128">
    <property type="entry name" value="ZF_DKSA_2"/>
    <property type="match status" value="1"/>
</dbReference>
<evidence type="ECO:0000256" key="2">
    <source>
        <dbReference type="ARBA" id="ARBA00022771"/>
    </source>
</evidence>
<dbReference type="Pfam" id="PF01258">
    <property type="entry name" value="zf-dskA_traR"/>
    <property type="match status" value="1"/>
</dbReference>
<evidence type="ECO:0000256" key="1">
    <source>
        <dbReference type="ARBA" id="ARBA00022723"/>
    </source>
</evidence>
<reference evidence="7" key="1">
    <citation type="submission" date="2019-09" db="EMBL/GenBank/DDBJ databases">
        <title>Mumia zhuanghuii sp. nov. isolated from the intestinal contents of plateau pika (Ochotona curzoniae) in the Qinghai-Tibet plateau of China.</title>
        <authorList>
            <person name="Tian Z."/>
        </authorList>
    </citation>
    <scope>NUCLEOTIDE SEQUENCE [LARGE SCALE GENOMIC DNA]</scope>
    <source>
        <strain evidence="7">L-031</strain>
    </source>
</reference>
<dbReference type="AlphaFoldDB" id="A0A5J6L4X4"/>
<evidence type="ECO:0000256" key="4">
    <source>
        <dbReference type="PROSITE-ProRule" id="PRU00510"/>
    </source>
</evidence>
<evidence type="ECO:0000313" key="6">
    <source>
        <dbReference type="EMBL" id="QEW03426.1"/>
    </source>
</evidence>
<keyword evidence="1" id="KW-0479">Metal-binding</keyword>
<dbReference type="Gene3D" id="1.20.120.910">
    <property type="entry name" value="DksA, coiled-coil domain"/>
    <property type="match status" value="1"/>
</dbReference>
<dbReference type="KEGG" id="mlz:F6J85_10145"/>